<keyword evidence="3" id="KW-1185">Reference proteome</keyword>
<feature type="compositionally biased region" description="Low complexity" evidence="1">
    <location>
        <begin position="85"/>
        <end position="108"/>
    </location>
</feature>
<evidence type="ECO:0000256" key="1">
    <source>
        <dbReference type="SAM" id="MobiDB-lite"/>
    </source>
</evidence>
<feature type="compositionally biased region" description="Low complexity" evidence="1">
    <location>
        <begin position="60"/>
        <end position="69"/>
    </location>
</feature>
<gene>
    <name evidence="2" type="ORF">PGLA1383_LOCUS27658</name>
</gene>
<organism evidence="2 3">
    <name type="scientific">Polarella glacialis</name>
    <name type="common">Dinoflagellate</name>
    <dbReference type="NCBI Taxonomy" id="89957"/>
    <lineage>
        <taxon>Eukaryota</taxon>
        <taxon>Sar</taxon>
        <taxon>Alveolata</taxon>
        <taxon>Dinophyceae</taxon>
        <taxon>Suessiales</taxon>
        <taxon>Suessiaceae</taxon>
        <taxon>Polarella</taxon>
    </lineage>
</organism>
<feature type="region of interest" description="Disordered" evidence="1">
    <location>
        <begin position="54"/>
        <end position="108"/>
    </location>
</feature>
<sequence>MQVLATGDNKQYQSSLSHAHCRMHQEMSRFVPSFLSPLCQQQYQPSQNWTKKASLILGSQQRQQQQEQQQETRQEQRQQQEQHQEQQQQQRQQQQQTHQKQQQQRQQQ</sequence>
<accession>A0A813FH19</accession>
<evidence type="ECO:0000313" key="2">
    <source>
        <dbReference type="EMBL" id="CAE8609831.1"/>
    </source>
</evidence>
<dbReference type="Proteomes" id="UP000654075">
    <property type="component" value="Unassembled WGS sequence"/>
</dbReference>
<dbReference type="AlphaFoldDB" id="A0A813FH19"/>
<comment type="caution">
    <text evidence="2">The sequence shown here is derived from an EMBL/GenBank/DDBJ whole genome shotgun (WGS) entry which is preliminary data.</text>
</comment>
<dbReference type="EMBL" id="CAJNNV010024424">
    <property type="protein sequence ID" value="CAE8609831.1"/>
    <property type="molecule type" value="Genomic_DNA"/>
</dbReference>
<evidence type="ECO:0000313" key="3">
    <source>
        <dbReference type="Proteomes" id="UP000654075"/>
    </source>
</evidence>
<reference evidence="2" key="1">
    <citation type="submission" date="2021-02" db="EMBL/GenBank/DDBJ databases">
        <authorList>
            <person name="Dougan E. K."/>
            <person name="Rhodes N."/>
            <person name="Thang M."/>
            <person name="Chan C."/>
        </authorList>
    </citation>
    <scope>NUCLEOTIDE SEQUENCE</scope>
</reference>
<protein>
    <submittedName>
        <fullName evidence="2">Uncharacterized protein</fullName>
    </submittedName>
</protein>
<feature type="compositionally biased region" description="Basic and acidic residues" evidence="1">
    <location>
        <begin position="70"/>
        <end position="84"/>
    </location>
</feature>
<name>A0A813FH19_POLGL</name>
<proteinExistence type="predicted"/>